<dbReference type="EMBL" id="CP020472">
    <property type="protein sequence ID" value="ARD21498.1"/>
    <property type="molecule type" value="Genomic_DNA"/>
</dbReference>
<accession>A0ABM6JH69</accession>
<evidence type="ECO:0000313" key="1">
    <source>
        <dbReference type="EMBL" id="ARD21498.1"/>
    </source>
</evidence>
<proteinExistence type="predicted"/>
<dbReference type="Proteomes" id="UP000191820">
    <property type="component" value="Chromosome"/>
</dbReference>
<keyword evidence="2" id="KW-1185">Reference proteome</keyword>
<gene>
    <name evidence="1" type="ORF">SJ2017_1171</name>
</gene>
<dbReference type="InterPro" id="IPR010775">
    <property type="entry name" value="DUF1365"/>
</dbReference>
<reference evidence="1 2" key="1">
    <citation type="submission" date="2017-03" db="EMBL/GenBank/DDBJ databases">
        <title>Genome sequencing of Shewanella japonica KCTC 22435.</title>
        <authorList>
            <person name="Kim K.M."/>
        </authorList>
    </citation>
    <scope>NUCLEOTIDE SEQUENCE [LARGE SCALE GENOMIC DNA]</scope>
    <source>
        <strain evidence="1 2">KCTC 22435</strain>
    </source>
</reference>
<name>A0ABM6JH69_9GAMM</name>
<evidence type="ECO:0000313" key="2">
    <source>
        <dbReference type="Proteomes" id="UP000191820"/>
    </source>
</evidence>
<protein>
    <recommendedName>
        <fullName evidence="3">DUF1365 domain-containing protein</fullName>
    </recommendedName>
</protein>
<dbReference type="Pfam" id="PF07103">
    <property type="entry name" value="DUF1365"/>
    <property type="match status" value="1"/>
</dbReference>
<dbReference type="PANTHER" id="PTHR33973">
    <property type="entry name" value="OS07G0153300 PROTEIN"/>
    <property type="match status" value="1"/>
</dbReference>
<sequence>MTSVVESDKFHSGIYQGEVSHRRFTPKSHSFEYEMALMAIDLDEVNQLEKVSKIFGLSKWSLLKFNPSDYLNNLTSQFSNEAVIELMVDCDVMSPEAGLKHRVLWTITQLGASTQCDSVIFAGQIRHFGFYFSPVNFYFCYQDGKPIYMLAEVSNTPWDERHCYLVDLQDTQHTDKVFHVSPFLDLDMHYQWKITPPSKRLNVTIQNRDDANNKLFDASLYLKRRTFTAANIRKMLIGFPIMTVKIMWGIYWQALKLFVKRIPFVVHPQT</sequence>
<evidence type="ECO:0008006" key="3">
    <source>
        <dbReference type="Google" id="ProtNLM"/>
    </source>
</evidence>
<dbReference type="PANTHER" id="PTHR33973:SF4">
    <property type="entry name" value="OS07G0153300 PROTEIN"/>
    <property type="match status" value="1"/>
</dbReference>
<dbReference type="RefSeq" id="WP_080915186.1">
    <property type="nucleotide sequence ID" value="NZ_CP020472.1"/>
</dbReference>
<organism evidence="1 2">
    <name type="scientific">Shewanella japonica</name>
    <dbReference type="NCBI Taxonomy" id="93973"/>
    <lineage>
        <taxon>Bacteria</taxon>
        <taxon>Pseudomonadati</taxon>
        <taxon>Pseudomonadota</taxon>
        <taxon>Gammaproteobacteria</taxon>
        <taxon>Alteromonadales</taxon>
        <taxon>Shewanellaceae</taxon>
        <taxon>Shewanella</taxon>
    </lineage>
</organism>